<dbReference type="OrthoDB" id="283198at2"/>
<sequence precursor="true">MRAVLALMITFISLMGYGCGAIKETAPERSSTTVTTHEGGADVDSSVITFHDEVISQDTPVVELSSLELTTPDGKPVRLSDFLKTGNLVVVVTSGYAGSICPVCSTQTSRFIANHEAIKSRGAEVVVIYPLGSENDRSRSGEFLAAANKRVALAPGAQPSFPLLVDVGLKVVDLLGIRQDLSKPATYILDRTGAIRFAYVGESMADRPSVQAILRQLDTLNTSMTNAARVGT</sequence>
<organism evidence="13 14">
    <name type="scientific">Planctopirus limnophila (strain ATCC 43296 / DSM 3776 / IFAM 1008 / Mu 290)</name>
    <name type="common">Planctomyces limnophilus</name>
    <dbReference type="NCBI Taxonomy" id="521674"/>
    <lineage>
        <taxon>Bacteria</taxon>
        <taxon>Pseudomonadati</taxon>
        <taxon>Planctomycetota</taxon>
        <taxon>Planctomycetia</taxon>
        <taxon>Planctomycetales</taxon>
        <taxon>Planctomycetaceae</taxon>
        <taxon>Planctopirus</taxon>
    </lineage>
</organism>
<keyword evidence="7" id="KW-0676">Redox-active center</keyword>
<dbReference type="AlphaFoldDB" id="D5SQD5"/>
<dbReference type="KEGG" id="plm:Plim_0539"/>
<dbReference type="RefSeq" id="WP_013108818.1">
    <property type="nucleotide sequence ID" value="NC_014148.1"/>
</dbReference>
<dbReference type="PROSITE" id="PS51352">
    <property type="entry name" value="THIOREDOXIN_2"/>
    <property type="match status" value="1"/>
</dbReference>
<keyword evidence="5" id="KW-0560">Oxidoreductase</keyword>
<dbReference type="InterPro" id="IPR050924">
    <property type="entry name" value="Peroxiredoxin_BCP/PrxQ"/>
</dbReference>
<name>D5SQD5_PLAL2</name>
<evidence type="ECO:0000256" key="8">
    <source>
        <dbReference type="ARBA" id="ARBA00032824"/>
    </source>
</evidence>
<comment type="function">
    <text evidence="1">Thiol-specific peroxidase that catalyzes the reduction of hydrogen peroxide and organic hydroperoxides to water and alcohols, respectively. Plays a role in cell protection against oxidative stress by detoxifying peroxides and as sensor of hydrogen peroxide-mediated signaling events.</text>
</comment>
<dbReference type="EMBL" id="CP001744">
    <property type="protein sequence ID" value="ADG66387.1"/>
    <property type="molecule type" value="Genomic_DNA"/>
</dbReference>
<comment type="catalytic activity">
    <reaction evidence="11">
        <text>a hydroperoxide + [thioredoxin]-dithiol = an alcohol + [thioredoxin]-disulfide + H2O</text>
        <dbReference type="Rhea" id="RHEA:62620"/>
        <dbReference type="Rhea" id="RHEA-COMP:10698"/>
        <dbReference type="Rhea" id="RHEA-COMP:10700"/>
        <dbReference type="ChEBI" id="CHEBI:15377"/>
        <dbReference type="ChEBI" id="CHEBI:29950"/>
        <dbReference type="ChEBI" id="CHEBI:30879"/>
        <dbReference type="ChEBI" id="CHEBI:35924"/>
        <dbReference type="ChEBI" id="CHEBI:50058"/>
        <dbReference type="EC" id="1.11.1.24"/>
    </reaction>
</comment>
<dbReference type="eggNOG" id="COG1225">
    <property type="taxonomic scope" value="Bacteria"/>
</dbReference>
<evidence type="ECO:0000313" key="13">
    <source>
        <dbReference type="EMBL" id="ADG66387.1"/>
    </source>
</evidence>
<keyword evidence="14" id="KW-1185">Reference proteome</keyword>
<keyword evidence="4" id="KW-0049">Antioxidant</keyword>
<proteinExistence type="inferred from homology"/>
<dbReference type="PROSITE" id="PS51257">
    <property type="entry name" value="PROKAR_LIPOPROTEIN"/>
    <property type="match status" value="1"/>
</dbReference>
<dbReference type="GO" id="GO:0005737">
    <property type="term" value="C:cytoplasm"/>
    <property type="evidence" value="ECO:0007669"/>
    <property type="project" value="TreeGrafter"/>
</dbReference>
<evidence type="ECO:0000256" key="4">
    <source>
        <dbReference type="ARBA" id="ARBA00022862"/>
    </source>
</evidence>
<evidence type="ECO:0000256" key="5">
    <source>
        <dbReference type="ARBA" id="ARBA00023002"/>
    </source>
</evidence>
<dbReference type="PANTHER" id="PTHR42801">
    <property type="entry name" value="THIOREDOXIN-DEPENDENT PEROXIDE REDUCTASE"/>
    <property type="match status" value="1"/>
</dbReference>
<evidence type="ECO:0000256" key="3">
    <source>
        <dbReference type="ARBA" id="ARBA00022559"/>
    </source>
</evidence>
<accession>D5SQD5</accession>
<dbReference type="GO" id="GO:0045454">
    <property type="term" value="P:cell redox homeostasis"/>
    <property type="evidence" value="ECO:0007669"/>
    <property type="project" value="TreeGrafter"/>
</dbReference>
<evidence type="ECO:0000256" key="9">
    <source>
        <dbReference type="ARBA" id="ARBA00038489"/>
    </source>
</evidence>
<feature type="domain" description="Thioredoxin" evidence="12">
    <location>
        <begin position="58"/>
        <end position="222"/>
    </location>
</feature>
<dbReference type="InterPro" id="IPR036249">
    <property type="entry name" value="Thioredoxin-like_sf"/>
</dbReference>
<gene>
    <name evidence="13" type="ordered locus">Plim_0539</name>
</gene>
<dbReference type="SUPFAM" id="SSF52833">
    <property type="entry name" value="Thioredoxin-like"/>
    <property type="match status" value="1"/>
</dbReference>
<reference evidence="13 14" key="1">
    <citation type="journal article" date="2010" name="Stand. Genomic Sci.">
        <title>Complete genome sequence of Planctomyces limnophilus type strain (Mu 290).</title>
        <authorList>
            <person name="Labutti K."/>
            <person name="Sikorski J."/>
            <person name="Schneider S."/>
            <person name="Nolan M."/>
            <person name="Lucas S."/>
            <person name="Glavina Del Rio T."/>
            <person name="Tice H."/>
            <person name="Cheng J.F."/>
            <person name="Goodwin L."/>
            <person name="Pitluck S."/>
            <person name="Liolios K."/>
            <person name="Ivanova N."/>
            <person name="Mavromatis K."/>
            <person name="Mikhailova N."/>
            <person name="Pati A."/>
            <person name="Chen A."/>
            <person name="Palaniappan K."/>
            <person name="Land M."/>
            <person name="Hauser L."/>
            <person name="Chang Y.J."/>
            <person name="Jeffries C.D."/>
            <person name="Tindall B.J."/>
            <person name="Rohde M."/>
            <person name="Goker M."/>
            <person name="Woyke T."/>
            <person name="Bristow J."/>
            <person name="Eisen J.A."/>
            <person name="Markowitz V."/>
            <person name="Hugenholtz P."/>
            <person name="Kyrpides N.C."/>
            <person name="Klenk H.P."/>
            <person name="Lapidus A."/>
        </authorList>
    </citation>
    <scope>NUCLEOTIDE SEQUENCE [LARGE SCALE GENOMIC DNA]</scope>
    <source>
        <strain evidence="14">ATCC 43296 / DSM 3776 / IFAM 1008 / 290</strain>
    </source>
</reference>
<dbReference type="Gene3D" id="3.40.30.10">
    <property type="entry name" value="Glutaredoxin"/>
    <property type="match status" value="1"/>
</dbReference>
<dbReference type="STRING" id="521674.Plim_0539"/>
<dbReference type="EC" id="1.11.1.24" evidence="2"/>
<dbReference type="Pfam" id="PF00578">
    <property type="entry name" value="AhpC-TSA"/>
    <property type="match status" value="1"/>
</dbReference>
<evidence type="ECO:0000256" key="1">
    <source>
        <dbReference type="ARBA" id="ARBA00003330"/>
    </source>
</evidence>
<dbReference type="GO" id="GO:0008379">
    <property type="term" value="F:thioredoxin peroxidase activity"/>
    <property type="evidence" value="ECO:0007669"/>
    <property type="project" value="TreeGrafter"/>
</dbReference>
<dbReference type="InterPro" id="IPR013766">
    <property type="entry name" value="Thioredoxin_domain"/>
</dbReference>
<dbReference type="PANTHER" id="PTHR42801:SF22">
    <property type="entry name" value="PEROXIREDOXIN SLL0755-RELATED"/>
    <property type="match status" value="1"/>
</dbReference>
<evidence type="ECO:0000256" key="2">
    <source>
        <dbReference type="ARBA" id="ARBA00013017"/>
    </source>
</evidence>
<evidence type="ECO:0000256" key="11">
    <source>
        <dbReference type="ARBA" id="ARBA00049091"/>
    </source>
</evidence>
<dbReference type="InterPro" id="IPR000866">
    <property type="entry name" value="AhpC/TSA"/>
</dbReference>
<dbReference type="Proteomes" id="UP000002220">
    <property type="component" value="Chromosome"/>
</dbReference>
<keyword evidence="3" id="KW-0575">Peroxidase</keyword>
<comment type="similarity">
    <text evidence="9">Belongs to the peroxiredoxin family. BCP/PrxQ subfamily.</text>
</comment>
<keyword evidence="6" id="KW-1015">Disulfide bond</keyword>
<evidence type="ECO:0000256" key="6">
    <source>
        <dbReference type="ARBA" id="ARBA00023157"/>
    </source>
</evidence>
<evidence type="ECO:0000259" key="12">
    <source>
        <dbReference type="PROSITE" id="PS51352"/>
    </source>
</evidence>
<evidence type="ECO:0000256" key="10">
    <source>
        <dbReference type="ARBA" id="ARBA00042639"/>
    </source>
</evidence>
<evidence type="ECO:0000313" key="14">
    <source>
        <dbReference type="Proteomes" id="UP000002220"/>
    </source>
</evidence>
<protein>
    <recommendedName>
        <fullName evidence="2">thioredoxin-dependent peroxiredoxin</fullName>
        <ecNumber evidence="2">1.11.1.24</ecNumber>
    </recommendedName>
    <alternativeName>
        <fullName evidence="8">Thioredoxin peroxidase</fullName>
    </alternativeName>
    <alternativeName>
        <fullName evidence="10">Thioredoxin-dependent peroxiredoxin Bcp</fullName>
    </alternativeName>
</protein>
<dbReference type="HOGENOM" id="CLU_1193995_0_0_0"/>
<evidence type="ECO:0000256" key="7">
    <source>
        <dbReference type="ARBA" id="ARBA00023284"/>
    </source>
</evidence>
<dbReference type="GO" id="GO:0034599">
    <property type="term" value="P:cellular response to oxidative stress"/>
    <property type="evidence" value="ECO:0007669"/>
    <property type="project" value="TreeGrafter"/>
</dbReference>